<dbReference type="SMART" id="SM00717">
    <property type="entry name" value="SANT"/>
    <property type="match status" value="1"/>
</dbReference>
<dbReference type="InterPro" id="IPR009057">
    <property type="entry name" value="Homeodomain-like_sf"/>
</dbReference>
<feature type="region of interest" description="Disordered" evidence="2">
    <location>
        <begin position="567"/>
        <end position="592"/>
    </location>
</feature>
<sequence>MNVTENISEEAMDGIVPLQPVNSLHKPIDLLKSEITSENADVLFDRIVPLPSPTKVRPKFRPAPRLEPRRRNSIQGSASESEDESRRNLMSSSRQRHDSSTSRSTHQSVPDRELICVRNDTVCSSVSQATTQLPPTGSPLKEKQNNETKCQEMSRRMTTMRRRREIVKRDTLTMYDLIFYNPTSNPILPDEDEIKIQEANAREELEWSKMKEVEPPTANIAPVPQIKLGPQGEIILDEESLVIKQTDSGRKITSVVHEGAWGNSNGYKYKRGPRAAEWSAAETVRFYRALAAIGTDFTLMAPLFPDRTRKELKIKFKKEEKLNGAQVDKALTAKVPWDMMKLKDEFQEDRKAAIKRAEEERERLQKEKKAERERLKAAREMRVRPSRGAKALESTMLPGVSSHHKDAVTAEDIIKRAKRSKPQRKQKCIRETSTEETSTLSLATLTAVSREQAQNNQSEVHVQKMATPNLQIKNPDIINGVPQIPSNIETGSLVVLTVNDPSSPAKKMLQTYIANGPGKLTPLALPTVLLNSVVEYMKENTPKDTYLPSSQIISPCSVTSHDSRASCTPSGISVLPSPTQRQRHNSFTITQL</sequence>
<dbReference type="EMBL" id="CAKOGL010000008">
    <property type="protein sequence ID" value="CAH2089446.1"/>
    <property type="molecule type" value="Genomic_DNA"/>
</dbReference>
<dbReference type="SUPFAM" id="SSF46689">
    <property type="entry name" value="Homeodomain-like"/>
    <property type="match status" value="1"/>
</dbReference>
<dbReference type="GO" id="GO:0001156">
    <property type="term" value="F:TFIIIC-class transcription factor complex binding"/>
    <property type="evidence" value="ECO:0007669"/>
    <property type="project" value="TreeGrafter"/>
</dbReference>
<dbReference type="InterPro" id="IPR001005">
    <property type="entry name" value="SANT/Myb"/>
</dbReference>
<dbReference type="AlphaFoldDB" id="A0AAU9TQM7"/>
<dbReference type="GO" id="GO:0000126">
    <property type="term" value="C:transcription factor TFIIIB complex"/>
    <property type="evidence" value="ECO:0007669"/>
    <property type="project" value="TreeGrafter"/>
</dbReference>
<evidence type="ECO:0000313" key="4">
    <source>
        <dbReference type="EMBL" id="CAH2089446.1"/>
    </source>
</evidence>
<reference evidence="4" key="1">
    <citation type="submission" date="2022-03" db="EMBL/GenBank/DDBJ databases">
        <authorList>
            <person name="Tunstrom K."/>
        </authorList>
    </citation>
    <scope>NUCLEOTIDE SEQUENCE</scope>
</reference>
<dbReference type="GO" id="GO:0005634">
    <property type="term" value="C:nucleus"/>
    <property type="evidence" value="ECO:0007669"/>
    <property type="project" value="UniProtKB-SubCell"/>
</dbReference>
<name>A0AAU9TQM7_EUPED</name>
<dbReference type="PANTHER" id="PTHR22929">
    <property type="entry name" value="RNA POLYMERASE III TRANSCRIPTION INITIATION FACTOR B"/>
    <property type="match status" value="1"/>
</dbReference>
<feature type="region of interest" description="Disordered" evidence="2">
    <location>
        <begin position="361"/>
        <end position="388"/>
    </location>
</feature>
<organism evidence="4 5">
    <name type="scientific">Euphydryas editha</name>
    <name type="common">Edith's checkerspot</name>
    <dbReference type="NCBI Taxonomy" id="104508"/>
    <lineage>
        <taxon>Eukaryota</taxon>
        <taxon>Metazoa</taxon>
        <taxon>Ecdysozoa</taxon>
        <taxon>Arthropoda</taxon>
        <taxon>Hexapoda</taxon>
        <taxon>Insecta</taxon>
        <taxon>Pterygota</taxon>
        <taxon>Neoptera</taxon>
        <taxon>Endopterygota</taxon>
        <taxon>Lepidoptera</taxon>
        <taxon>Glossata</taxon>
        <taxon>Ditrysia</taxon>
        <taxon>Papilionoidea</taxon>
        <taxon>Nymphalidae</taxon>
        <taxon>Nymphalinae</taxon>
        <taxon>Euphydryas</taxon>
    </lineage>
</organism>
<evidence type="ECO:0000259" key="3">
    <source>
        <dbReference type="SMART" id="SM00717"/>
    </source>
</evidence>
<comment type="subcellular location">
    <subcellularLocation>
        <location evidence="1">Nucleus</location>
    </subcellularLocation>
</comment>
<evidence type="ECO:0000313" key="5">
    <source>
        <dbReference type="Proteomes" id="UP001153954"/>
    </source>
</evidence>
<feature type="region of interest" description="Disordered" evidence="2">
    <location>
        <begin position="50"/>
        <end position="113"/>
    </location>
</feature>
<dbReference type="InterPro" id="IPR039467">
    <property type="entry name" value="TFIIIB_B''_Myb"/>
</dbReference>
<keyword evidence="5" id="KW-1185">Reference proteome</keyword>
<accession>A0AAU9TQM7</accession>
<feature type="compositionally biased region" description="Basic and acidic residues" evidence="2">
    <location>
        <begin position="140"/>
        <end position="155"/>
    </location>
</feature>
<dbReference type="Pfam" id="PF15963">
    <property type="entry name" value="Myb_DNA-bind_7"/>
    <property type="match status" value="1"/>
</dbReference>
<proteinExistence type="predicted"/>
<evidence type="ECO:0000256" key="1">
    <source>
        <dbReference type="ARBA" id="ARBA00004123"/>
    </source>
</evidence>
<evidence type="ECO:0000256" key="2">
    <source>
        <dbReference type="SAM" id="MobiDB-lite"/>
    </source>
</evidence>
<dbReference type="Proteomes" id="UP001153954">
    <property type="component" value="Unassembled WGS sequence"/>
</dbReference>
<dbReference type="PANTHER" id="PTHR22929:SF0">
    <property type="entry name" value="TRANSCRIPTION FACTOR TFIIIB COMPONENT B'' HOMOLOG"/>
    <property type="match status" value="1"/>
</dbReference>
<comment type="caution">
    <text evidence="4">The sequence shown here is derived from an EMBL/GenBank/DDBJ whole genome shotgun (WGS) entry which is preliminary data.</text>
</comment>
<feature type="region of interest" description="Disordered" evidence="2">
    <location>
        <begin position="129"/>
        <end position="157"/>
    </location>
</feature>
<gene>
    <name evidence="4" type="ORF">EEDITHA_LOCUS5498</name>
</gene>
<protein>
    <recommendedName>
        <fullName evidence="3">Myb-like domain-containing protein</fullName>
    </recommendedName>
</protein>
<dbReference type="GO" id="GO:0070898">
    <property type="term" value="P:RNA polymerase III preinitiation complex assembly"/>
    <property type="evidence" value="ECO:0007669"/>
    <property type="project" value="TreeGrafter"/>
</dbReference>
<feature type="compositionally biased region" description="Basic and acidic residues" evidence="2">
    <location>
        <begin position="361"/>
        <end position="383"/>
    </location>
</feature>
<feature type="domain" description="Myb-like" evidence="3">
    <location>
        <begin position="274"/>
        <end position="322"/>
    </location>
</feature>